<keyword evidence="5" id="KW-0063">Aspartyl esterase</keyword>
<dbReference type="PANTHER" id="PTHR31321:SF97">
    <property type="entry name" value="PECTINESTERASE"/>
    <property type="match status" value="1"/>
</dbReference>
<evidence type="ECO:0000256" key="6">
    <source>
        <dbReference type="SAM" id="MobiDB-lite"/>
    </source>
</evidence>
<comment type="caution">
    <text evidence="9">The sequence shown here is derived from an EMBL/GenBank/DDBJ whole genome shotgun (WGS) entry which is preliminary data.</text>
</comment>
<sequence length="428" mass="47794">GENKDAYDKPFIVIVGAGKRNTRGLIVVWNTYNFPNKGKVNRNPRIPAVAALINGNSDRRTGEAGSASPGPAIASGEVYSRRCNLKNMSDRPLGIQTDTEKPADEVQVKYWVVEAEPDEETGDDSGSSEQTRTAKAATLHHSGGHSERDLTQICSRGGNRRVETLRRPPEAGNREAESRRGSRRGKRKERKNDSLNGDKCAFYSVGFSEVQDTLWDADGRHFFHRCTIQGAVDFVFVTVIFCLLTLNVLGATLKPGVARYITAPGRTNPYDASGFVFTDYLVHGTGKAFLGRPWCSYARVIFYNTDLTDVVVPQGWDSWHFGGHVSQLTFAEIGCYGSGSNTGRRVSWVKKLNGFCFQSMIRLAFINSGGWVQALFLIRNIRSYMKRRRRKSEGKVDDGEAFDDQKRDIENEKKMKKKLEEILMANSI</sequence>
<evidence type="ECO:0000256" key="4">
    <source>
        <dbReference type="ARBA" id="ARBA00022801"/>
    </source>
</evidence>
<protein>
    <recommendedName>
        <fullName evidence="3">pectinesterase</fullName>
        <ecNumber evidence="3">3.1.1.11</ecNumber>
    </recommendedName>
</protein>
<dbReference type="Proteomes" id="UP000266723">
    <property type="component" value="Unassembled WGS sequence"/>
</dbReference>
<feature type="domain" description="Pectinesterase catalytic" evidence="8">
    <location>
        <begin position="196"/>
        <end position="349"/>
    </location>
</feature>
<evidence type="ECO:0000313" key="9">
    <source>
        <dbReference type="EMBL" id="KAF3582897.1"/>
    </source>
</evidence>
<keyword evidence="7" id="KW-1133">Transmembrane helix</keyword>
<evidence type="ECO:0000313" key="10">
    <source>
        <dbReference type="Proteomes" id="UP000266723"/>
    </source>
</evidence>
<feature type="compositionally biased region" description="Polar residues" evidence="6">
    <location>
        <begin position="124"/>
        <end position="133"/>
    </location>
</feature>
<keyword evidence="7" id="KW-0812">Transmembrane</keyword>
<dbReference type="PANTHER" id="PTHR31321">
    <property type="entry name" value="ACYL-COA THIOESTER HYDROLASE YBHC-RELATED"/>
    <property type="match status" value="1"/>
</dbReference>
<dbReference type="EMBL" id="QGKV02000649">
    <property type="protein sequence ID" value="KAF3582897.1"/>
    <property type="molecule type" value="Genomic_DNA"/>
</dbReference>
<feature type="region of interest" description="Disordered" evidence="6">
    <location>
        <begin position="117"/>
        <end position="192"/>
    </location>
</feature>
<dbReference type="SUPFAM" id="SSF51126">
    <property type="entry name" value="Pectin lyase-like"/>
    <property type="match status" value="1"/>
</dbReference>
<evidence type="ECO:0000256" key="5">
    <source>
        <dbReference type="ARBA" id="ARBA00023085"/>
    </source>
</evidence>
<gene>
    <name evidence="9" type="ORF">DY000_02032080</name>
</gene>
<evidence type="ECO:0000256" key="3">
    <source>
        <dbReference type="ARBA" id="ARBA00013229"/>
    </source>
</evidence>
<evidence type="ECO:0000256" key="7">
    <source>
        <dbReference type="SAM" id="Phobius"/>
    </source>
</evidence>
<comment type="pathway">
    <text evidence="1">Glycan metabolism; pectin degradation; 2-dehydro-3-deoxy-D-gluconate from pectin: step 1/5.</text>
</comment>
<comment type="similarity">
    <text evidence="2">Belongs to the pectinesterase family.</text>
</comment>
<keyword evidence="10" id="KW-1185">Reference proteome</keyword>
<proteinExistence type="inferred from homology"/>
<reference evidence="9 10" key="1">
    <citation type="journal article" date="2020" name="BMC Genomics">
        <title>Intraspecific diversification of the crop wild relative Brassica cretica Lam. using demographic model selection.</title>
        <authorList>
            <person name="Kioukis A."/>
            <person name="Michalopoulou V.A."/>
            <person name="Briers L."/>
            <person name="Pirintsos S."/>
            <person name="Studholme D.J."/>
            <person name="Pavlidis P."/>
            <person name="Sarris P.F."/>
        </authorList>
    </citation>
    <scope>NUCLEOTIDE SEQUENCE [LARGE SCALE GENOMIC DNA]</scope>
    <source>
        <strain evidence="10">cv. PFS-1207/04</strain>
    </source>
</reference>
<feature type="transmembrane region" description="Helical" evidence="7">
    <location>
        <begin position="360"/>
        <end position="381"/>
    </location>
</feature>
<feature type="compositionally biased region" description="Basic and acidic residues" evidence="6">
    <location>
        <begin position="160"/>
        <end position="180"/>
    </location>
</feature>
<organism evidence="9 10">
    <name type="scientific">Brassica cretica</name>
    <name type="common">Mustard</name>
    <dbReference type="NCBI Taxonomy" id="69181"/>
    <lineage>
        <taxon>Eukaryota</taxon>
        <taxon>Viridiplantae</taxon>
        <taxon>Streptophyta</taxon>
        <taxon>Embryophyta</taxon>
        <taxon>Tracheophyta</taxon>
        <taxon>Spermatophyta</taxon>
        <taxon>Magnoliopsida</taxon>
        <taxon>eudicotyledons</taxon>
        <taxon>Gunneridae</taxon>
        <taxon>Pentapetalae</taxon>
        <taxon>rosids</taxon>
        <taxon>malvids</taxon>
        <taxon>Brassicales</taxon>
        <taxon>Brassicaceae</taxon>
        <taxon>Brassiceae</taxon>
        <taxon>Brassica</taxon>
    </lineage>
</organism>
<evidence type="ECO:0000259" key="8">
    <source>
        <dbReference type="Pfam" id="PF01095"/>
    </source>
</evidence>
<keyword evidence="7" id="KW-0472">Membrane</keyword>
<dbReference type="Pfam" id="PF01095">
    <property type="entry name" value="Pectinesterase"/>
    <property type="match status" value="1"/>
</dbReference>
<evidence type="ECO:0000256" key="2">
    <source>
        <dbReference type="ARBA" id="ARBA00008891"/>
    </source>
</evidence>
<feature type="non-terminal residue" evidence="9">
    <location>
        <position position="1"/>
    </location>
</feature>
<evidence type="ECO:0000256" key="1">
    <source>
        <dbReference type="ARBA" id="ARBA00005184"/>
    </source>
</evidence>
<dbReference type="EC" id="3.1.1.11" evidence="3"/>
<accession>A0ABQ7DZD1</accession>
<dbReference type="InterPro" id="IPR000070">
    <property type="entry name" value="Pectinesterase_cat"/>
</dbReference>
<keyword evidence="4" id="KW-0378">Hydrolase</keyword>
<name>A0ABQ7DZD1_BRACR</name>
<dbReference type="InterPro" id="IPR012334">
    <property type="entry name" value="Pectin_lyas_fold"/>
</dbReference>
<dbReference type="InterPro" id="IPR011050">
    <property type="entry name" value="Pectin_lyase_fold/virulence"/>
</dbReference>
<dbReference type="Gene3D" id="2.160.20.10">
    <property type="entry name" value="Single-stranded right-handed beta-helix, Pectin lyase-like"/>
    <property type="match status" value="1"/>
</dbReference>